<dbReference type="EMBL" id="FSRK01000001">
    <property type="protein sequence ID" value="SIO13562.1"/>
    <property type="molecule type" value="Genomic_DNA"/>
</dbReference>
<dbReference type="AlphaFoldDB" id="A0A1N6H1I4"/>
<dbReference type="Proteomes" id="UP000185207">
    <property type="component" value="Unassembled WGS sequence"/>
</dbReference>
<dbReference type="STRING" id="1416779.SAMN05444409_2193"/>
<evidence type="ECO:0000313" key="2">
    <source>
        <dbReference type="Proteomes" id="UP000185207"/>
    </source>
</evidence>
<protein>
    <submittedName>
        <fullName evidence="1">Uncharacterized protein</fullName>
    </submittedName>
</protein>
<evidence type="ECO:0000313" key="1">
    <source>
        <dbReference type="EMBL" id="SIO13562.1"/>
    </source>
</evidence>
<gene>
    <name evidence="1" type="ORF">SAMN05444409_2193</name>
</gene>
<accession>A0A1N6H1I4</accession>
<reference evidence="2" key="1">
    <citation type="submission" date="2016-11" db="EMBL/GenBank/DDBJ databases">
        <authorList>
            <person name="Varghese N."/>
            <person name="Submissions S."/>
        </authorList>
    </citation>
    <scope>NUCLEOTIDE SEQUENCE [LARGE SCALE GENOMIC DNA]</scope>
    <source>
        <strain evidence="2">DSM 27623</strain>
    </source>
</reference>
<dbReference type="RefSeq" id="WP_139297313.1">
    <property type="nucleotide sequence ID" value="NZ_FSRK01000001.1"/>
</dbReference>
<keyword evidence="2" id="KW-1185">Reference proteome</keyword>
<organism evidence="1 2">
    <name type="scientific">Epilithonimonas zeae</name>
    <dbReference type="NCBI Taxonomy" id="1416779"/>
    <lineage>
        <taxon>Bacteria</taxon>
        <taxon>Pseudomonadati</taxon>
        <taxon>Bacteroidota</taxon>
        <taxon>Flavobacteriia</taxon>
        <taxon>Flavobacteriales</taxon>
        <taxon>Weeksellaceae</taxon>
        <taxon>Chryseobacterium group</taxon>
        <taxon>Epilithonimonas</taxon>
    </lineage>
</organism>
<sequence length="151" mass="17715">MAFLIFFAFSLFLLIIFLDRYMMHKAVKNKLQKILNLEEKIVLIKENVKSETFTVGLKNHRYHFRKSDLYFFDNAFVIIGFYKIVGVKIYTCIIVFSDGNDLDTKDLKTFNLNSSNNDIYIEFGKASFTSTNVSVRLKNISKEEKQLIKIK</sequence>
<dbReference type="OrthoDB" id="1257851at2"/>
<name>A0A1N6H1I4_9FLAO</name>
<proteinExistence type="predicted"/>